<keyword evidence="1" id="KW-0812">Transmembrane</keyword>
<accession>A0A1B7Y9U6</accession>
<evidence type="ECO:0000313" key="3">
    <source>
        <dbReference type="Proteomes" id="UP000092177"/>
    </source>
</evidence>
<protein>
    <submittedName>
        <fullName evidence="2">Uncharacterized protein</fullName>
    </submittedName>
</protein>
<comment type="caution">
    <text evidence="2">The sequence shown here is derived from an EMBL/GenBank/DDBJ whole genome shotgun (WGS) entry which is preliminary data.</text>
</comment>
<dbReference type="Proteomes" id="UP000092177">
    <property type="component" value="Chromosome 5"/>
</dbReference>
<name>A0A1B7Y9U6_COLHI</name>
<dbReference type="VEuPathDB" id="FungiDB:CH63R_07393"/>
<dbReference type="KEGG" id="chig:CH63R_07393"/>
<organism evidence="2 3">
    <name type="scientific">Colletotrichum higginsianum (strain IMI 349063)</name>
    <name type="common">Crucifer anthracnose fungus</name>
    <dbReference type="NCBI Taxonomy" id="759273"/>
    <lineage>
        <taxon>Eukaryota</taxon>
        <taxon>Fungi</taxon>
        <taxon>Dikarya</taxon>
        <taxon>Ascomycota</taxon>
        <taxon>Pezizomycotina</taxon>
        <taxon>Sordariomycetes</taxon>
        <taxon>Hypocreomycetidae</taxon>
        <taxon>Glomerellales</taxon>
        <taxon>Glomerellaceae</taxon>
        <taxon>Colletotrichum</taxon>
        <taxon>Colletotrichum destructivum species complex</taxon>
    </lineage>
</organism>
<sequence>MSGQLSKVNPGCHNQASSASIPYLHRRASGYPWFMTAWFFLLNYSYSTLSTICSSVRKCKQRTPFSEIMMTVPNTNAKYEKQR</sequence>
<keyword evidence="1" id="KW-1133">Transmembrane helix</keyword>
<dbReference type="GeneID" id="28866475"/>
<gene>
    <name evidence="2" type="ORF">CH63R_07393</name>
</gene>
<keyword evidence="1" id="KW-0472">Membrane</keyword>
<evidence type="ECO:0000256" key="1">
    <source>
        <dbReference type="SAM" id="Phobius"/>
    </source>
</evidence>
<proteinExistence type="predicted"/>
<keyword evidence="3" id="KW-1185">Reference proteome</keyword>
<dbReference type="RefSeq" id="XP_018157146.1">
    <property type="nucleotide sequence ID" value="XM_018302368.1"/>
</dbReference>
<dbReference type="EMBL" id="LTAN01000005">
    <property type="protein sequence ID" value="OBR08628.1"/>
    <property type="molecule type" value="Genomic_DNA"/>
</dbReference>
<evidence type="ECO:0000313" key="2">
    <source>
        <dbReference type="EMBL" id="OBR08628.1"/>
    </source>
</evidence>
<reference evidence="3" key="1">
    <citation type="journal article" date="2017" name="BMC Genomics">
        <title>Gapless genome assembly of Colletotrichum higginsianum reveals chromosome structure and association of transposable elements with secondary metabolite gene clusters.</title>
        <authorList>
            <person name="Dallery J.-F."/>
            <person name="Lapalu N."/>
            <person name="Zampounis A."/>
            <person name="Pigne S."/>
            <person name="Luyten I."/>
            <person name="Amselem J."/>
            <person name="Wittenberg A.H.J."/>
            <person name="Zhou S."/>
            <person name="de Queiroz M.V."/>
            <person name="Robin G.P."/>
            <person name="Auger A."/>
            <person name="Hainaut M."/>
            <person name="Henrissat B."/>
            <person name="Kim K.-T."/>
            <person name="Lee Y.-H."/>
            <person name="Lespinet O."/>
            <person name="Schwartz D.C."/>
            <person name="Thon M.R."/>
            <person name="O'Connell R.J."/>
        </authorList>
    </citation>
    <scope>NUCLEOTIDE SEQUENCE [LARGE SCALE GENOMIC DNA]</scope>
    <source>
        <strain evidence="3">IMI 349063</strain>
    </source>
</reference>
<feature type="transmembrane region" description="Helical" evidence="1">
    <location>
        <begin position="31"/>
        <end position="52"/>
    </location>
</feature>
<dbReference type="AlphaFoldDB" id="A0A1B7Y9U6"/>